<dbReference type="Proteomes" id="UP000799118">
    <property type="component" value="Unassembled WGS sequence"/>
</dbReference>
<reference evidence="1" key="1">
    <citation type="journal article" date="2019" name="Environ. Microbiol.">
        <title>Fungal ecological strategies reflected in gene transcription - a case study of two litter decomposers.</title>
        <authorList>
            <person name="Barbi F."/>
            <person name="Kohler A."/>
            <person name="Barry K."/>
            <person name="Baskaran P."/>
            <person name="Daum C."/>
            <person name="Fauchery L."/>
            <person name="Ihrmark K."/>
            <person name="Kuo A."/>
            <person name="LaButti K."/>
            <person name="Lipzen A."/>
            <person name="Morin E."/>
            <person name="Grigoriev I.V."/>
            <person name="Henrissat B."/>
            <person name="Lindahl B."/>
            <person name="Martin F."/>
        </authorList>
    </citation>
    <scope>NUCLEOTIDE SEQUENCE</scope>
    <source>
        <strain evidence="1">JB14</strain>
    </source>
</reference>
<evidence type="ECO:0000313" key="2">
    <source>
        <dbReference type="Proteomes" id="UP000799118"/>
    </source>
</evidence>
<dbReference type="InterPro" id="IPR032675">
    <property type="entry name" value="LRR_dom_sf"/>
</dbReference>
<name>A0A6A4I683_9AGAR</name>
<accession>A0A6A4I683</accession>
<dbReference type="AlphaFoldDB" id="A0A6A4I683"/>
<organism evidence="1 2">
    <name type="scientific">Gymnopus androsaceus JB14</name>
    <dbReference type="NCBI Taxonomy" id="1447944"/>
    <lineage>
        <taxon>Eukaryota</taxon>
        <taxon>Fungi</taxon>
        <taxon>Dikarya</taxon>
        <taxon>Basidiomycota</taxon>
        <taxon>Agaricomycotina</taxon>
        <taxon>Agaricomycetes</taxon>
        <taxon>Agaricomycetidae</taxon>
        <taxon>Agaricales</taxon>
        <taxon>Marasmiineae</taxon>
        <taxon>Omphalotaceae</taxon>
        <taxon>Gymnopus</taxon>
    </lineage>
</organism>
<proteinExistence type="predicted"/>
<dbReference type="EMBL" id="ML769412">
    <property type="protein sequence ID" value="KAE9404928.1"/>
    <property type="molecule type" value="Genomic_DNA"/>
</dbReference>
<dbReference type="Gene3D" id="3.80.10.10">
    <property type="entry name" value="Ribonuclease Inhibitor"/>
    <property type="match status" value="1"/>
</dbReference>
<gene>
    <name evidence="1" type="ORF">BT96DRAFT_916396</name>
</gene>
<dbReference type="OrthoDB" id="2269034at2759"/>
<protein>
    <recommendedName>
        <fullName evidence="3">F-box domain-containing protein</fullName>
    </recommendedName>
</protein>
<keyword evidence="2" id="KW-1185">Reference proteome</keyword>
<evidence type="ECO:0000313" key="1">
    <source>
        <dbReference type="EMBL" id="KAE9404928.1"/>
    </source>
</evidence>
<sequence length="247" mass="28474">ILDQVRPRTTVFPNLEELRLYALDLDVFDPGFFGTMFSECPRLHTLDMSSFRSTDLFDLRHLTTLKICKYIGSSFAVLLEKCPCLEFFKLYRSFPDSESDSSTSLTPLAVHHAHLARLEVEEIEHPSLGFWQHVSLPKLTHVRATVKGIEQNRNAFDEFKKMLIDSKCILQEVNFIWYENVLSDSVESLVQGMDISQPHVHFVPGEHQQRFVVIPPDHRPIFDFILNPDGQCMYCVRSRVDSTPLSS</sequence>
<dbReference type="SUPFAM" id="SSF52047">
    <property type="entry name" value="RNI-like"/>
    <property type="match status" value="1"/>
</dbReference>
<feature type="non-terminal residue" evidence="1">
    <location>
        <position position="1"/>
    </location>
</feature>
<evidence type="ECO:0008006" key="3">
    <source>
        <dbReference type="Google" id="ProtNLM"/>
    </source>
</evidence>